<feature type="binding site" evidence="8">
    <location>
        <position position="312"/>
    </location>
    <ligand>
        <name>Cu cation</name>
        <dbReference type="ChEBI" id="CHEBI:23378"/>
    </ligand>
</feature>
<feature type="binding site" evidence="8">
    <location>
        <position position="311"/>
    </location>
    <ligand>
        <name>Cu cation</name>
        <dbReference type="ChEBI" id="CHEBI:23378"/>
    </ligand>
</feature>
<dbReference type="PANTHER" id="PTHR16719:SF0">
    <property type="entry name" value="CYTOCHROME C OXIDASE COPPER CHAPERONE"/>
    <property type="match status" value="1"/>
</dbReference>
<evidence type="ECO:0000256" key="9">
    <source>
        <dbReference type="SAM" id="MobiDB-lite"/>
    </source>
</evidence>
<evidence type="ECO:0000256" key="4">
    <source>
        <dbReference type="ARBA" id="ARBA00023008"/>
    </source>
</evidence>
<evidence type="ECO:0000256" key="6">
    <source>
        <dbReference type="ARBA" id="ARBA00023157"/>
    </source>
</evidence>
<reference evidence="10" key="1">
    <citation type="submission" date="2021-12" db="EMBL/GenBank/DDBJ databases">
        <title>Prjna785345.</title>
        <authorList>
            <person name="Rujirawat T."/>
            <person name="Krajaejun T."/>
        </authorList>
    </citation>
    <scope>NUCLEOTIDE SEQUENCE</scope>
    <source>
        <strain evidence="10">Pi057C3</strain>
    </source>
</reference>
<dbReference type="InterPro" id="IPR009069">
    <property type="entry name" value="Cys_alpha_HP_mot_SF"/>
</dbReference>
<feature type="compositionally biased region" description="Low complexity" evidence="9">
    <location>
        <begin position="21"/>
        <end position="32"/>
    </location>
</feature>
<organism evidence="10 11">
    <name type="scientific">Pythium insidiosum</name>
    <name type="common">Pythiosis disease agent</name>
    <dbReference type="NCBI Taxonomy" id="114742"/>
    <lineage>
        <taxon>Eukaryota</taxon>
        <taxon>Sar</taxon>
        <taxon>Stramenopiles</taxon>
        <taxon>Oomycota</taxon>
        <taxon>Peronosporomycetes</taxon>
        <taxon>Pythiales</taxon>
        <taxon>Pythiaceae</taxon>
        <taxon>Pythium</taxon>
    </lineage>
</organism>
<dbReference type="PROSITE" id="PS51808">
    <property type="entry name" value="CHCH"/>
    <property type="match status" value="1"/>
</dbReference>
<evidence type="ECO:0000256" key="2">
    <source>
        <dbReference type="ARBA" id="ARBA00009241"/>
    </source>
</evidence>
<keyword evidence="4 8" id="KW-0186">Copper</keyword>
<evidence type="ECO:0000256" key="8">
    <source>
        <dbReference type="PIRSR" id="PIRSR607745-1"/>
    </source>
</evidence>
<dbReference type="GO" id="GO:0005507">
    <property type="term" value="F:copper ion binding"/>
    <property type="evidence" value="ECO:0007669"/>
    <property type="project" value="InterPro"/>
</dbReference>
<keyword evidence="3 8" id="KW-0479">Metal-binding</keyword>
<dbReference type="GO" id="GO:0005758">
    <property type="term" value="C:mitochondrial intermembrane space"/>
    <property type="evidence" value="ECO:0007669"/>
    <property type="project" value="UniProtKB-SubCell"/>
</dbReference>
<dbReference type="InterPro" id="IPR007745">
    <property type="entry name" value="Cyt_c_oxidase_Cu-chaperone"/>
</dbReference>
<dbReference type="SUPFAM" id="SSF47072">
    <property type="entry name" value="Cysteine alpha-hairpin motif"/>
    <property type="match status" value="1"/>
</dbReference>
<keyword evidence="11" id="KW-1185">Reference proteome</keyword>
<dbReference type="Gene3D" id="1.10.287.1130">
    <property type="entry name" value="CytochromE C oxidase copper chaperone"/>
    <property type="match status" value="1"/>
</dbReference>
<dbReference type="Proteomes" id="UP001209570">
    <property type="component" value="Unassembled WGS sequence"/>
</dbReference>
<accession>A0AAD5QFC8</accession>
<evidence type="ECO:0000313" key="11">
    <source>
        <dbReference type="Proteomes" id="UP001209570"/>
    </source>
</evidence>
<evidence type="ECO:0008006" key="12">
    <source>
        <dbReference type="Google" id="ProtNLM"/>
    </source>
</evidence>
<keyword evidence="5" id="KW-0496">Mitochondrion</keyword>
<dbReference type="EMBL" id="JAKCXM010000002">
    <property type="protein sequence ID" value="KAJ0409856.1"/>
    <property type="molecule type" value="Genomic_DNA"/>
</dbReference>
<protein>
    <recommendedName>
        <fullName evidence="12">Cytochrome c oxidase copper chaperone</fullName>
    </recommendedName>
</protein>
<proteinExistence type="inferred from homology"/>
<comment type="subcellular location">
    <subcellularLocation>
        <location evidence="1">Mitochondrion intermembrane space</location>
    </subcellularLocation>
</comment>
<comment type="caution">
    <text evidence="10">The sequence shown here is derived from an EMBL/GenBank/DDBJ whole genome shotgun (WGS) entry which is preliminary data.</text>
</comment>
<feature type="region of interest" description="Disordered" evidence="9">
    <location>
        <begin position="18"/>
        <end position="40"/>
    </location>
</feature>
<gene>
    <name evidence="10" type="ORF">P43SY_005750</name>
</gene>
<dbReference type="GO" id="GO:0016531">
    <property type="term" value="F:copper chaperone activity"/>
    <property type="evidence" value="ECO:0007669"/>
    <property type="project" value="InterPro"/>
</dbReference>
<comment type="similarity">
    <text evidence="2">Belongs to the COX17 family.</text>
</comment>
<evidence type="ECO:0000256" key="5">
    <source>
        <dbReference type="ARBA" id="ARBA00023128"/>
    </source>
</evidence>
<evidence type="ECO:0000256" key="7">
    <source>
        <dbReference type="ARBA" id="ARBA00023186"/>
    </source>
</evidence>
<keyword evidence="7" id="KW-0143">Chaperone</keyword>
<name>A0AAD5QFC8_PYTIN</name>
<dbReference type="Pfam" id="PF05051">
    <property type="entry name" value="COX17"/>
    <property type="match status" value="1"/>
</dbReference>
<sequence length="352" mass="39068">MATPSNLVIDLNDDDMELTMSSTRSGGRRSAGPADDDRITSSDPIALQFFWQGYEVYAHDRESDSVVPCFFKSQCGCSRENGSTAEFLRIVPVDELPERSIWDEMKVQLVSVTTGRYLRVTRVSKFLRWSETRDEQTVFQIQILDRSKPLTRDAKFTFASTFWPGHYIGFSESCPIGASRGSSKAIGFLTVEKKKHQAPLLFPVRFKSVHRALRFNRSRTASSSAEDLVALVRPSEVEFLDSEDVVPDIPVAVWERDAPITVHLGALSLTRAAAPNTSIIMAGKDGVSTTPAPQQQQQQQPVLGKSGKKICCSCPETKKARDLCVITNGEENCKDVIEAHKACLRSEGFTIN</sequence>
<dbReference type="AlphaFoldDB" id="A0AAD5QFC8"/>
<evidence type="ECO:0000256" key="1">
    <source>
        <dbReference type="ARBA" id="ARBA00004569"/>
    </source>
</evidence>
<evidence type="ECO:0000256" key="3">
    <source>
        <dbReference type="ARBA" id="ARBA00022723"/>
    </source>
</evidence>
<dbReference type="PANTHER" id="PTHR16719">
    <property type="entry name" value="CYTOCHROME C OXIDASE COPPER CHAPERONE"/>
    <property type="match status" value="1"/>
</dbReference>
<evidence type="ECO:0000313" key="10">
    <source>
        <dbReference type="EMBL" id="KAJ0409856.1"/>
    </source>
</evidence>
<keyword evidence="6" id="KW-1015">Disulfide bond</keyword>